<dbReference type="PATRIC" id="fig|1235802.3.peg.4874"/>
<dbReference type="EMBL" id="AQFT01000134">
    <property type="protein sequence ID" value="EMZ21352.1"/>
    <property type="molecule type" value="Genomic_DNA"/>
</dbReference>
<comment type="caution">
    <text evidence="1">The sequence shown here is derived from an EMBL/GenBank/DDBJ whole genome shotgun (WGS) entry which is preliminary data.</text>
</comment>
<proteinExistence type="predicted"/>
<dbReference type="HOGENOM" id="CLU_598188_0_0_9"/>
<evidence type="ECO:0000313" key="2">
    <source>
        <dbReference type="Proteomes" id="UP000012589"/>
    </source>
</evidence>
<evidence type="ECO:0000313" key="1">
    <source>
        <dbReference type="EMBL" id="EMZ21352.1"/>
    </source>
</evidence>
<organism evidence="1 2">
    <name type="scientific">Eubacterium plexicaudatum ASF492</name>
    <dbReference type="NCBI Taxonomy" id="1235802"/>
    <lineage>
        <taxon>Bacteria</taxon>
        <taxon>Bacillati</taxon>
        <taxon>Bacillota</taxon>
        <taxon>Clostridia</taxon>
        <taxon>Eubacteriales</taxon>
        <taxon>Eubacteriaceae</taxon>
        <taxon>Eubacterium</taxon>
    </lineage>
</organism>
<sequence length="457" mass="54493">MHNYFLTTHEVTLFKNSEAVKNTELYGNLYEVISNFQGKKVDSMSQIPQLDETAINVLVKDREALKESVIEEWETIGYSYDPTQHSHCNLCHRDNNKYVFYVRNNKNQVILNVGSICIDRFPKPKDFNIQEGLIFEDRTQRSFMNRANISLYEFSQYVYQFINAADRYFSLFPILLPYNLYYGIQKSIYKMRNLYNDSPTTYLEQILVEWRVYWELKYNANNFVQDNIRHPFICRRKEIDWMLEHNKIDLLDTIAQNDGVYTYDTIKHIYSKSIIIDYLQLIIRCNRSPYFIYGKYDNESIEVIFNKNGYTHQIHFQITLHDLMKYLGCYCIMIDNYTYGTDDIIRIAHIQFIQSNIISIINYTVNMMFELCCEFLYDRQGHQLFIRSLKDGSIAKIDTINFLISYQKLIQCPDDKIKKDLKRIINSIDNWISVNTQIKDGIFKKMASLYTGNRIMK</sequence>
<keyword evidence="2" id="KW-1185">Reference proteome</keyword>
<dbReference type="AlphaFoldDB" id="N1ZWF6"/>
<accession>N1ZWF6</accession>
<protein>
    <submittedName>
        <fullName evidence="1">Uncharacterized protein</fullName>
    </submittedName>
</protein>
<name>N1ZWF6_9FIRM</name>
<gene>
    <name evidence="1" type="ORF">C823_04600</name>
</gene>
<reference evidence="1 2" key="1">
    <citation type="journal article" date="2014" name="Genome Announc.">
        <title>Draft genome sequences of the altered schaedler flora, a defined bacterial community from gnotobiotic mice.</title>
        <authorList>
            <person name="Wannemuehler M.J."/>
            <person name="Overstreet A.M."/>
            <person name="Ward D.V."/>
            <person name="Phillips G.J."/>
        </authorList>
    </citation>
    <scope>NUCLEOTIDE SEQUENCE [LARGE SCALE GENOMIC DNA]</scope>
    <source>
        <strain evidence="1 2">ASF492</strain>
    </source>
</reference>
<dbReference type="Proteomes" id="UP000012589">
    <property type="component" value="Unassembled WGS sequence"/>
</dbReference>
<dbReference type="OrthoDB" id="1937513at2"/>
<dbReference type="STRING" id="1235802.C823_04600"/>